<comment type="caution">
    <text evidence="1">The sequence shown here is derived from an EMBL/GenBank/DDBJ whole genome shotgun (WGS) entry which is preliminary data.</text>
</comment>
<proteinExistence type="predicted"/>
<accession>A0AAP2Z3D4</accession>
<dbReference type="AlphaFoldDB" id="A0AAP2Z3D4"/>
<sequence>MAHLHDEGELLVLGDAFDGRTVEVGLFDNSVDAIAEDSTYADITTEPDGSDYTLQSVSNPSVYQNANEDAELDLGDISFDVSDATTEVDYTFVRDADTGDLIFTGDMEQTFDLGSLDILDLTNVGMTLE</sequence>
<gene>
    <name evidence="1" type="ORF">OB960_24340</name>
</gene>
<dbReference type="EMBL" id="JAOPKA010000030">
    <property type="protein sequence ID" value="MCU4744504.1"/>
    <property type="molecule type" value="Genomic_DNA"/>
</dbReference>
<organism evidence="1 2">
    <name type="scientific">Natronoglomus mannanivorans</name>
    <dbReference type="NCBI Taxonomy" id="2979990"/>
    <lineage>
        <taxon>Archaea</taxon>
        <taxon>Methanobacteriati</taxon>
        <taxon>Methanobacteriota</taxon>
        <taxon>Stenosarchaea group</taxon>
        <taxon>Halobacteria</taxon>
        <taxon>Halobacteriales</taxon>
        <taxon>Natrialbaceae</taxon>
        <taxon>Natronoglomus</taxon>
    </lineage>
</organism>
<evidence type="ECO:0000313" key="1">
    <source>
        <dbReference type="EMBL" id="MCU4744504.1"/>
    </source>
</evidence>
<name>A0AAP2Z3D4_9EURY</name>
<protein>
    <submittedName>
        <fullName evidence="1">Uncharacterized protein</fullName>
    </submittedName>
</protein>
<dbReference type="Proteomes" id="UP001321018">
    <property type="component" value="Unassembled WGS sequence"/>
</dbReference>
<reference evidence="1" key="1">
    <citation type="submission" date="2022-09" db="EMBL/GenBank/DDBJ databases">
        <title>Enrichment on poylsaccharides allowed isolation of novel metabolic and taxonomic groups of Haloarchaea.</title>
        <authorList>
            <person name="Sorokin D.Y."/>
            <person name="Elcheninov A.G."/>
            <person name="Khizhniak T.V."/>
            <person name="Kolganova T.V."/>
            <person name="Kublanov I.V."/>
        </authorList>
    </citation>
    <scope>NUCLEOTIDE SEQUENCE</scope>
    <source>
        <strain evidence="1">AArc-xg1-1</strain>
    </source>
</reference>
<evidence type="ECO:0000313" key="2">
    <source>
        <dbReference type="Proteomes" id="UP001321018"/>
    </source>
</evidence>
<dbReference type="RefSeq" id="WP_338006312.1">
    <property type="nucleotide sequence ID" value="NZ_JAOPKA010000030.1"/>
</dbReference>